<evidence type="ECO:0000313" key="7">
    <source>
        <dbReference type="Proteomes" id="UP000825123"/>
    </source>
</evidence>
<accession>A0A8D5ZIB5</accession>
<dbReference type="PANTHER" id="PTHR46233">
    <property type="entry name" value="HYDROXYACYLGLUTATHIONE HYDROLASE GLOC"/>
    <property type="match status" value="1"/>
</dbReference>
<dbReference type="Gene3D" id="3.60.15.10">
    <property type="entry name" value="Ribonuclease Z/Hydroxyacylglutathione hydrolase-like"/>
    <property type="match status" value="1"/>
</dbReference>
<dbReference type="InterPro" id="IPR036866">
    <property type="entry name" value="RibonucZ/Hydroxyglut_hydro"/>
</dbReference>
<evidence type="ECO:0000256" key="1">
    <source>
        <dbReference type="ARBA" id="ARBA00001947"/>
    </source>
</evidence>
<dbReference type="Proteomes" id="UP000825123">
    <property type="component" value="Chromosome"/>
</dbReference>
<dbReference type="SUPFAM" id="SSF56281">
    <property type="entry name" value="Metallo-hydrolase/oxidoreductase"/>
    <property type="match status" value="1"/>
</dbReference>
<dbReference type="PANTHER" id="PTHR46233:SF3">
    <property type="entry name" value="HYDROXYACYLGLUTATHIONE HYDROLASE GLOC"/>
    <property type="match status" value="1"/>
</dbReference>
<dbReference type="GeneID" id="66162197"/>
<name>A0A8D5ZIB5_9CREN</name>
<evidence type="ECO:0000256" key="2">
    <source>
        <dbReference type="ARBA" id="ARBA00022723"/>
    </source>
</evidence>
<dbReference type="CDD" id="cd06262">
    <property type="entry name" value="metallo-hydrolase-like_MBL-fold"/>
    <property type="match status" value="1"/>
</dbReference>
<dbReference type="GO" id="GO:0046872">
    <property type="term" value="F:metal ion binding"/>
    <property type="evidence" value="ECO:0007669"/>
    <property type="project" value="UniProtKB-KW"/>
</dbReference>
<sequence length="200" mass="22801">MVTVKKFEVGELNTNCYLVIEGNSGILIDAGENPGEIIGYIQSRDIKLRAILATHGHFDHILGIPEIKKYFDGVISYLHRNDKNLVRNDRRTHSIVIDRYIDREGELNFGQIKVKVIETPGHTLGSVTYLIDSYLFTGDTLFNESIGRYDLGGDKELLRKSLEKLKQMNDLLTVYPGHGFFTTLGYEKIHNPFLNGEIEW</sequence>
<evidence type="ECO:0000256" key="3">
    <source>
        <dbReference type="ARBA" id="ARBA00022801"/>
    </source>
</evidence>
<dbReference type="KEGG" id="csty:KN1_04490"/>
<feature type="domain" description="Metallo-beta-lactamase" evidence="5">
    <location>
        <begin position="13"/>
        <end position="178"/>
    </location>
</feature>
<keyword evidence="7" id="KW-1185">Reference proteome</keyword>
<protein>
    <submittedName>
        <fullName evidence="6">MBL fold metallo-hydrolase</fullName>
    </submittedName>
</protein>
<dbReference type="AlphaFoldDB" id="A0A8D5ZIB5"/>
<evidence type="ECO:0000256" key="4">
    <source>
        <dbReference type="ARBA" id="ARBA00022833"/>
    </source>
</evidence>
<proteinExistence type="predicted"/>
<comment type="cofactor">
    <cofactor evidence="1">
        <name>Zn(2+)</name>
        <dbReference type="ChEBI" id="CHEBI:29105"/>
    </cofactor>
</comment>
<dbReference type="SMART" id="SM00849">
    <property type="entry name" value="Lactamase_B"/>
    <property type="match status" value="1"/>
</dbReference>
<dbReference type="Pfam" id="PF00753">
    <property type="entry name" value="Lactamase_B"/>
    <property type="match status" value="1"/>
</dbReference>
<gene>
    <name evidence="6" type="ORF">KN1_04490</name>
</gene>
<keyword evidence="4" id="KW-0862">Zinc</keyword>
<dbReference type="InterPro" id="IPR001279">
    <property type="entry name" value="Metallo-B-lactamas"/>
</dbReference>
<evidence type="ECO:0000313" key="6">
    <source>
        <dbReference type="EMBL" id="BCU69152.1"/>
    </source>
</evidence>
<keyword evidence="2" id="KW-0479">Metal-binding</keyword>
<reference evidence="6 7" key="1">
    <citation type="submission" date="2021-04" db="EMBL/GenBank/DDBJ databases">
        <title>Complete genome sequence of Stygiolobus sp. KN-1.</title>
        <authorList>
            <person name="Nakamura K."/>
            <person name="Sakai H."/>
            <person name="Kurosawa N."/>
        </authorList>
    </citation>
    <scope>NUCLEOTIDE SEQUENCE [LARGE SCALE GENOMIC DNA]</scope>
    <source>
        <strain evidence="6 7">KN-1</strain>
    </source>
</reference>
<dbReference type="GO" id="GO:0016787">
    <property type="term" value="F:hydrolase activity"/>
    <property type="evidence" value="ECO:0007669"/>
    <property type="project" value="UniProtKB-KW"/>
</dbReference>
<dbReference type="RefSeq" id="WP_221289209.1">
    <property type="nucleotide sequence ID" value="NZ_AP024597.1"/>
</dbReference>
<organism evidence="6 7">
    <name type="scientific">Stygiolobus caldivivus</name>
    <dbReference type="NCBI Taxonomy" id="2824673"/>
    <lineage>
        <taxon>Archaea</taxon>
        <taxon>Thermoproteota</taxon>
        <taxon>Thermoprotei</taxon>
        <taxon>Sulfolobales</taxon>
        <taxon>Sulfolobaceae</taxon>
        <taxon>Stygiolobus</taxon>
    </lineage>
</organism>
<evidence type="ECO:0000259" key="5">
    <source>
        <dbReference type="SMART" id="SM00849"/>
    </source>
</evidence>
<dbReference type="EMBL" id="AP024597">
    <property type="protein sequence ID" value="BCU69152.1"/>
    <property type="molecule type" value="Genomic_DNA"/>
</dbReference>
<keyword evidence="3" id="KW-0378">Hydrolase</keyword>
<dbReference type="InterPro" id="IPR051453">
    <property type="entry name" value="MBL_Glyoxalase_II"/>
</dbReference>